<keyword evidence="2 6" id="KW-0812">Transmembrane</keyword>
<feature type="region of interest" description="Disordered" evidence="5">
    <location>
        <begin position="1"/>
        <end position="26"/>
    </location>
</feature>
<accession>A0A8X8Z8Y1</accession>
<keyword evidence="4 6" id="KW-0472">Membrane</keyword>
<organism evidence="7">
    <name type="scientific">Salvia splendens</name>
    <name type="common">Scarlet sage</name>
    <dbReference type="NCBI Taxonomy" id="180675"/>
    <lineage>
        <taxon>Eukaryota</taxon>
        <taxon>Viridiplantae</taxon>
        <taxon>Streptophyta</taxon>
        <taxon>Embryophyta</taxon>
        <taxon>Tracheophyta</taxon>
        <taxon>Spermatophyta</taxon>
        <taxon>Magnoliopsida</taxon>
        <taxon>eudicotyledons</taxon>
        <taxon>Gunneridae</taxon>
        <taxon>Pentapetalae</taxon>
        <taxon>asterids</taxon>
        <taxon>lamiids</taxon>
        <taxon>Lamiales</taxon>
        <taxon>Lamiaceae</taxon>
        <taxon>Nepetoideae</taxon>
        <taxon>Mentheae</taxon>
        <taxon>Salviinae</taxon>
        <taxon>Salvia</taxon>
        <taxon>Salvia subgen. Calosphace</taxon>
        <taxon>core Calosphace</taxon>
    </lineage>
</organism>
<keyword evidence="8" id="KW-1185">Reference proteome</keyword>
<evidence type="ECO:0000256" key="2">
    <source>
        <dbReference type="ARBA" id="ARBA00022692"/>
    </source>
</evidence>
<proteinExistence type="predicted"/>
<evidence type="ECO:0000256" key="3">
    <source>
        <dbReference type="ARBA" id="ARBA00022989"/>
    </source>
</evidence>
<dbReference type="GO" id="GO:0030150">
    <property type="term" value="P:protein import into mitochondrial matrix"/>
    <property type="evidence" value="ECO:0007669"/>
    <property type="project" value="TreeGrafter"/>
</dbReference>
<dbReference type="AlphaFoldDB" id="A0A8X8Z8Y1"/>
<sequence length="288" mass="31379">MAYTPQSPNRSHSDDETTSNRRLYNPYKDLNLPSQTLYHLPTQPEFLFQEESIAQRRSWGENITYYTGIGYLAGATGGAAQGLATAVKAIEPTDTTKLKINRILNGSGHRGRQIGNRCGVIGLMYAGLESGMVAWRDTDDVINSVVAGLATGALYKAASGPRAAALAGALGGVVVGAAVAGKPYLKRYIPLFLNNAQETLATAILNSIHFLVMLSTLFCIFYSMLLQWMLCLCTIDVAFHGIVCRDALYPFNNVVILLQEMMLIEITTHNTEVVARATAPSVVRMVEW</sequence>
<reference evidence="7" key="2">
    <citation type="submission" date="2020-08" db="EMBL/GenBank/DDBJ databases">
        <title>Plant Genome Project.</title>
        <authorList>
            <person name="Zhang R.-G."/>
        </authorList>
    </citation>
    <scope>NUCLEOTIDE SEQUENCE</scope>
    <source>
        <strain evidence="7">Huo1</strain>
        <tissue evidence="7">Leaf</tissue>
    </source>
</reference>
<dbReference type="GO" id="GO:0008320">
    <property type="term" value="F:protein transmembrane transporter activity"/>
    <property type="evidence" value="ECO:0007669"/>
    <property type="project" value="TreeGrafter"/>
</dbReference>
<feature type="compositionally biased region" description="Polar residues" evidence="5">
    <location>
        <begin position="1"/>
        <end position="10"/>
    </location>
</feature>
<comment type="caution">
    <text evidence="7">The sequence shown here is derived from an EMBL/GenBank/DDBJ whole genome shotgun (WGS) entry which is preliminary data.</text>
</comment>
<dbReference type="EMBL" id="PNBA02000016">
    <property type="protein sequence ID" value="KAG6395702.1"/>
    <property type="molecule type" value="Genomic_DNA"/>
</dbReference>
<comment type="subcellular location">
    <subcellularLocation>
        <location evidence="1">Membrane</location>
        <topology evidence="1">Multi-pass membrane protein</topology>
    </subcellularLocation>
</comment>
<evidence type="ECO:0008006" key="9">
    <source>
        <dbReference type="Google" id="ProtNLM"/>
    </source>
</evidence>
<keyword evidence="3 6" id="KW-1133">Transmembrane helix</keyword>
<gene>
    <name evidence="7" type="ORF">SASPL_141826</name>
</gene>
<protein>
    <recommendedName>
        <fullName evidence="9">Mitochondrial import inner membrane translocase subunit TIM23</fullName>
    </recommendedName>
</protein>
<feature type="transmembrane region" description="Helical" evidence="6">
    <location>
        <begin position="163"/>
        <end position="180"/>
    </location>
</feature>
<evidence type="ECO:0000256" key="5">
    <source>
        <dbReference type="SAM" id="MobiDB-lite"/>
    </source>
</evidence>
<dbReference type="InterPro" id="IPR045238">
    <property type="entry name" value="Tim23-like"/>
</dbReference>
<feature type="transmembrane region" description="Helical" evidence="6">
    <location>
        <begin position="200"/>
        <end position="222"/>
    </location>
</feature>
<evidence type="ECO:0000256" key="4">
    <source>
        <dbReference type="ARBA" id="ARBA00023136"/>
    </source>
</evidence>
<reference evidence="7" key="1">
    <citation type="submission" date="2018-01" db="EMBL/GenBank/DDBJ databases">
        <authorList>
            <person name="Mao J.F."/>
        </authorList>
    </citation>
    <scope>NUCLEOTIDE SEQUENCE</scope>
    <source>
        <strain evidence="7">Huo1</strain>
        <tissue evidence="7">Leaf</tissue>
    </source>
</reference>
<evidence type="ECO:0000313" key="8">
    <source>
        <dbReference type="Proteomes" id="UP000298416"/>
    </source>
</evidence>
<dbReference type="Pfam" id="PF02466">
    <property type="entry name" value="Tim17"/>
    <property type="match status" value="1"/>
</dbReference>
<evidence type="ECO:0000313" key="7">
    <source>
        <dbReference type="EMBL" id="KAG6395702.1"/>
    </source>
</evidence>
<name>A0A8X8Z8Y1_SALSN</name>
<dbReference type="PANTHER" id="PTHR15371:SF0">
    <property type="entry name" value="SD19278P"/>
    <property type="match status" value="1"/>
</dbReference>
<evidence type="ECO:0000256" key="6">
    <source>
        <dbReference type="SAM" id="Phobius"/>
    </source>
</evidence>
<evidence type="ECO:0000256" key="1">
    <source>
        <dbReference type="ARBA" id="ARBA00004141"/>
    </source>
</evidence>
<dbReference type="GO" id="GO:0005744">
    <property type="term" value="C:TIM23 mitochondrial import inner membrane translocase complex"/>
    <property type="evidence" value="ECO:0007669"/>
    <property type="project" value="TreeGrafter"/>
</dbReference>
<dbReference type="PANTHER" id="PTHR15371">
    <property type="entry name" value="TIM23"/>
    <property type="match status" value="1"/>
</dbReference>
<dbReference type="Proteomes" id="UP000298416">
    <property type="component" value="Unassembled WGS sequence"/>
</dbReference>